<evidence type="ECO:0000313" key="2">
    <source>
        <dbReference type="Proteomes" id="UP001221142"/>
    </source>
</evidence>
<comment type="caution">
    <text evidence="1">The sequence shown here is derived from an EMBL/GenBank/DDBJ whole genome shotgun (WGS) entry which is preliminary data.</text>
</comment>
<dbReference type="Proteomes" id="UP001221142">
    <property type="component" value="Unassembled WGS sequence"/>
</dbReference>
<dbReference type="Gene3D" id="3.80.10.10">
    <property type="entry name" value="Ribonuclease Inhibitor"/>
    <property type="match status" value="1"/>
</dbReference>
<dbReference type="SUPFAM" id="SSF52047">
    <property type="entry name" value="RNI-like"/>
    <property type="match status" value="1"/>
</dbReference>
<dbReference type="Gene3D" id="1.20.1280.50">
    <property type="match status" value="1"/>
</dbReference>
<dbReference type="AlphaFoldDB" id="A0AAD7FSW0"/>
<evidence type="ECO:0008006" key="3">
    <source>
        <dbReference type="Google" id="ProtNLM"/>
    </source>
</evidence>
<proteinExistence type="predicted"/>
<organism evidence="1 2">
    <name type="scientific">Roridomyces roridus</name>
    <dbReference type="NCBI Taxonomy" id="1738132"/>
    <lineage>
        <taxon>Eukaryota</taxon>
        <taxon>Fungi</taxon>
        <taxon>Dikarya</taxon>
        <taxon>Basidiomycota</taxon>
        <taxon>Agaricomycotina</taxon>
        <taxon>Agaricomycetes</taxon>
        <taxon>Agaricomycetidae</taxon>
        <taxon>Agaricales</taxon>
        <taxon>Marasmiineae</taxon>
        <taxon>Mycenaceae</taxon>
        <taxon>Roridomyces</taxon>
    </lineage>
</organism>
<dbReference type="EMBL" id="JARKIF010000004">
    <property type="protein sequence ID" value="KAJ7641223.1"/>
    <property type="molecule type" value="Genomic_DNA"/>
</dbReference>
<keyword evidence="2" id="KW-1185">Reference proteome</keyword>
<evidence type="ECO:0000313" key="1">
    <source>
        <dbReference type="EMBL" id="KAJ7641223.1"/>
    </source>
</evidence>
<protein>
    <recommendedName>
        <fullName evidence="3">F-box domain-containing protein</fullName>
    </recommendedName>
</protein>
<gene>
    <name evidence="1" type="ORF">FB45DRAFT_1053788</name>
</gene>
<reference evidence="1" key="1">
    <citation type="submission" date="2023-03" db="EMBL/GenBank/DDBJ databases">
        <title>Massive genome expansion in bonnet fungi (Mycena s.s.) driven by repeated elements and novel gene families across ecological guilds.</title>
        <authorList>
            <consortium name="Lawrence Berkeley National Laboratory"/>
            <person name="Harder C.B."/>
            <person name="Miyauchi S."/>
            <person name="Viragh M."/>
            <person name="Kuo A."/>
            <person name="Thoen E."/>
            <person name="Andreopoulos B."/>
            <person name="Lu D."/>
            <person name="Skrede I."/>
            <person name="Drula E."/>
            <person name="Henrissat B."/>
            <person name="Morin E."/>
            <person name="Kohler A."/>
            <person name="Barry K."/>
            <person name="LaButti K."/>
            <person name="Morin E."/>
            <person name="Salamov A."/>
            <person name="Lipzen A."/>
            <person name="Mereny Z."/>
            <person name="Hegedus B."/>
            <person name="Baldrian P."/>
            <person name="Stursova M."/>
            <person name="Weitz H."/>
            <person name="Taylor A."/>
            <person name="Grigoriev I.V."/>
            <person name="Nagy L.G."/>
            <person name="Martin F."/>
            <person name="Kauserud H."/>
        </authorList>
    </citation>
    <scope>NUCLEOTIDE SEQUENCE</scope>
    <source>
        <strain evidence="1">9284</strain>
    </source>
</reference>
<dbReference type="InterPro" id="IPR032675">
    <property type="entry name" value="LRR_dom_sf"/>
</dbReference>
<sequence length="366" mass="41128">MDDYSEAARAADRARVVAIDAEIREFQERVRVLQLEREPCKRRLDAYKYPVLTLPNEITSEIFIHFLPPYPDCPPLRGPESPTTLTHICRQWREIALATPKLWRAISTSYTVKQVEQARGIQTWLDRSRSCRLSIQMVMGDQDALTAILLHRERWQHAELELAASEGALIKGPFPLLESLSLSVDGSDYTHPTTSFGDFPRLRAAVLDDADHGNWLPVSQLTSLAFEDVGLHNYLPIINRAANLVCLNLIECERIEPPQSGISLARLETLVMVDYPDSDISSELDMFTLPALHSLHISGELLGSDPISSLNLFISRSGCKLRQVVVAGSCEVSNNKLRAAFPSIPSITFGEGYSWSARKDFRRMLE</sequence>
<name>A0AAD7FSW0_9AGAR</name>
<accession>A0AAD7FSW0</accession>